<feature type="region of interest" description="Disordered" evidence="1">
    <location>
        <begin position="1"/>
        <end position="92"/>
    </location>
</feature>
<accession>A0A139AG83</accession>
<organism evidence="2 3">
    <name type="scientific">Gonapodya prolifera (strain JEL478)</name>
    <name type="common">Monoblepharis prolifera</name>
    <dbReference type="NCBI Taxonomy" id="1344416"/>
    <lineage>
        <taxon>Eukaryota</taxon>
        <taxon>Fungi</taxon>
        <taxon>Fungi incertae sedis</taxon>
        <taxon>Chytridiomycota</taxon>
        <taxon>Chytridiomycota incertae sedis</taxon>
        <taxon>Monoblepharidomycetes</taxon>
        <taxon>Monoblepharidales</taxon>
        <taxon>Gonapodyaceae</taxon>
        <taxon>Gonapodya</taxon>
    </lineage>
</organism>
<keyword evidence="3" id="KW-1185">Reference proteome</keyword>
<evidence type="ECO:0000313" key="2">
    <source>
        <dbReference type="EMBL" id="KXS15445.1"/>
    </source>
</evidence>
<name>A0A139AG83_GONPJ</name>
<proteinExistence type="predicted"/>
<reference evidence="2 3" key="1">
    <citation type="journal article" date="2015" name="Genome Biol. Evol.">
        <title>Phylogenomic analyses indicate that early fungi evolved digesting cell walls of algal ancestors of land plants.</title>
        <authorList>
            <person name="Chang Y."/>
            <person name="Wang S."/>
            <person name="Sekimoto S."/>
            <person name="Aerts A.L."/>
            <person name="Choi C."/>
            <person name="Clum A."/>
            <person name="LaButti K.M."/>
            <person name="Lindquist E.A."/>
            <person name="Yee Ngan C."/>
            <person name="Ohm R.A."/>
            <person name="Salamov A.A."/>
            <person name="Grigoriev I.V."/>
            <person name="Spatafora J.W."/>
            <person name="Berbee M.L."/>
        </authorList>
    </citation>
    <scope>NUCLEOTIDE SEQUENCE [LARGE SCALE GENOMIC DNA]</scope>
    <source>
        <strain evidence="2 3">JEL478</strain>
    </source>
</reference>
<protein>
    <submittedName>
        <fullName evidence="2">Uncharacterized protein</fullName>
    </submittedName>
</protein>
<dbReference type="AlphaFoldDB" id="A0A139AG83"/>
<evidence type="ECO:0000256" key="1">
    <source>
        <dbReference type="SAM" id="MobiDB-lite"/>
    </source>
</evidence>
<feature type="compositionally biased region" description="Polar residues" evidence="1">
    <location>
        <begin position="33"/>
        <end position="53"/>
    </location>
</feature>
<feature type="compositionally biased region" description="Basic residues" evidence="1">
    <location>
        <begin position="81"/>
        <end position="90"/>
    </location>
</feature>
<evidence type="ECO:0000313" key="3">
    <source>
        <dbReference type="Proteomes" id="UP000070544"/>
    </source>
</evidence>
<sequence length="157" mass="18289">MSLSCKTFRQSPLRNSIVKDSGSESLTSDESDNNIMSSRSSPALHFTSRQGSFTKHREGTHKNRHRKSKRRQTDSGDMALKRPRISRSKSPRWNYTSSFAGCVEFHHHTRKPPKLDSPQRIVEWSEIRMNIHLPWCSLQYRASKQKKNHRADQEGNR</sequence>
<feature type="compositionally biased region" description="Polar residues" evidence="1">
    <location>
        <begin position="1"/>
        <end position="14"/>
    </location>
</feature>
<dbReference type="Proteomes" id="UP000070544">
    <property type="component" value="Unassembled WGS sequence"/>
</dbReference>
<gene>
    <name evidence="2" type="ORF">M427DRAFT_325323</name>
</gene>
<dbReference type="EMBL" id="KQ965762">
    <property type="protein sequence ID" value="KXS15445.1"/>
    <property type="molecule type" value="Genomic_DNA"/>
</dbReference>